<comment type="caution">
    <text evidence="2">The sequence shown here is derived from an EMBL/GenBank/DDBJ whole genome shotgun (WGS) entry which is preliminary data.</text>
</comment>
<feature type="transmembrane region" description="Helical" evidence="1">
    <location>
        <begin position="1004"/>
        <end position="1029"/>
    </location>
</feature>
<feature type="transmembrane region" description="Helical" evidence="1">
    <location>
        <begin position="1050"/>
        <end position="1078"/>
    </location>
</feature>
<dbReference type="Gene3D" id="3.30.70.1440">
    <property type="entry name" value="Multidrug efflux transporter AcrB pore domain"/>
    <property type="match status" value="1"/>
</dbReference>
<dbReference type="RefSeq" id="WP_327794237.1">
    <property type="nucleotide sequence ID" value="NZ_JADQAZ010000002.1"/>
</dbReference>
<dbReference type="EMBL" id="JADQAZ010000002">
    <property type="protein sequence ID" value="MBT0958021.1"/>
    <property type="molecule type" value="Genomic_DNA"/>
</dbReference>
<protein>
    <submittedName>
        <fullName evidence="2">Efflux RND transporter permease subunit</fullName>
    </submittedName>
</protein>
<feature type="transmembrane region" description="Helical" evidence="1">
    <location>
        <begin position="384"/>
        <end position="404"/>
    </location>
</feature>
<keyword evidence="3" id="KW-1185">Reference proteome</keyword>
<dbReference type="GO" id="GO:0005886">
    <property type="term" value="C:plasma membrane"/>
    <property type="evidence" value="ECO:0007669"/>
    <property type="project" value="TreeGrafter"/>
</dbReference>
<dbReference type="Gene3D" id="3.30.70.1430">
    <property type="entry name" value="Multidrug efflux transporter AcrB pore domain"/>
    <property type="match status" value="2"/>
</dbReference>
<dbReference type="Pfam" id="PF00873">
    <property type="entry name" value="ACR_tran"/>
    <property type="match status" value="1"/>
</dbReference>
<name>A0AAP2CR60_9RHOB</name>
<dbReference type="AlphaFoldDB" id="A0AAP2CR60"/>
<dbReference type="InterPro" id="IPR001036">
    <property type="entry name" value="Acrflvin-R"/>
</dbReference>
<feature type="transmembrane region" description="Helical" evidence="1">
    <location>
        <begin position="430"/>
        <end position="450"/>
    </location>
</feature>
<evidence type="ECO:0000256" key="1">
    <source>
        <dbReference type="SAM" id="Phobius"/>
    </source>
</evidence>
<dbReference type="Gene3D" id="3.30.70.1320">
    <property type="entry name" value="Multidrug efflux transporter AcrB pore domain like"/>
    <property type="match status" value="1"/>
</dbReference>
<feature type="transmembrane region" description="Helical" evidence="1">
    <location>
        <begin position="973"/>
        <end position="992"/>
    </location>
</feature>
<accession>A0AAP2CR60</accession>
<dbReference type="Gene3D" id="3.30.2090.10">
    <property type="entry name" value="Multidrug efflux transporter AcrB TolC docking domain, DN and DC subdomains"/>
    <property type="match status" value="2"/>
</dbReference>
<keyword evidence="1" id="KW-0472">Membrane</keyword>
<organism evidence="2 3">
    <name type="scientific">Harenicola maris</name>
    <dbReference type="NCBI Taxonomy" id="2841044"/>
    <lineage>
        <taxon>Bacteria</taxon>
        <taxon>Pseudomonadati</taxon>
        <taxon>Pseudomonadota</taxon>
        <taxon>Alphaproteobacteria</taxon>
        <taxon>Rhodobacterales</taxon>
        <taxon>Paracoccaceae</taxon>
        <taxon>Harenicola</taxon>
    </lineage>
</organism>
<dbReference type="PANTHER" id="PTHR32063:SF33">
    <property type="entry name" value="RND SUPERFAMILY EFFLUX PUMP PERMEASE COMPONENT"/>
    <property type="match status" value="1"/>
</dbReference>
<feature type="transmembrane region" description="Helical" evidence="1">
    <location>
        <begin position="332"/>
        <end position="351"/>
    </location>
</feature>
<dbReference type="SUPFAM" id="SSF82714">
    <property type="entry name" value="Multidrug efflux transporter AcrB TolC docking domain, DN and DC subdomains"/>
    <property type="match status" value="1"/>
</dbReference>
<feature type="transmembrane region" description="Helical" evidence="1">
    <location>
        <begin position="358"/>
        <end position="378"/>
    </location>
</feature>
<keyword evidence="1" id="KW-1133">Transmembrane helix</keyword>
<feature type="transmembrane region" description="Helical" evidence="1">
    <location>
        <begin position="902"/>
        <end position="922"/>
    </location>
</feature>
<dbReference type="SUPFAM" id="SSF82693">
    <property type="entry name" value="Multidrug efflux transporter AcrB pore domain, PN1, PN2, PC1 and PC2 subdomains"/>
    <property type="match status" value="1"/>
</dbReference>
<sequence length="1133" mass="121601">MAHPASGIIDYFTRHRTAANLLLVLLIVAGIAAFPRMRAQYFPDVILDSVNVTVGWDGAGAEDVDNAIVDIMEPALLAVEGVESSSSTSREGRASIRLEFEANWDMARATEDVQQAVDAISDLPEGSDDPNVRRSVWRDRVTDVIISGPVGVDQLARFSDEFASRLFAQGVTRTTIRGIAAPEILVEVPSTALITNDISMAEIAAAIAAEADAAPAGDVTGANARVRTGVAKRTPEQINGIVLRSGSDGQDRLTIGDVAQITVAGVDRERGYFVGDNPAISVRIDRSSRGDAIEIQRQVEDVAADMMLGLPRGVTIELIRARSEEISGRLRILLENGLTGLALVVGLLFLFLNARTAIWVAAGIPVAMFAAIFLMWAAGLTLNMISLFALLITLGIVVDDAIVVGEHADFRARRLGEAPADAASNAARRMVGPVFSATITTVIAFSALTLVEGRFGELIADIPFTVTAVLIASLVECFLILPNHMNHALAASSGRLAWYDYPSHYVNKGFDWFRSTLFRRFIAFVIWARYPVLALLFVVLASQAVLVIRGEVQWRFFSAPEEGSVSGNFAMVPGATREDTVAQMRALQAAVDALGREYAAEHGRNPVAYSLAEIGGNTGRGLAGVDGKESYQLGSIAVELIDADLRPYASAVFVQDLQERVARHPMTETLAFRRWRGGPGGDAIDIQLFGAGTPQLKTAAEALKSRLAQFGEVSALEDSLAYDKEELILDLTPQGQALGFTIDGLGSILRNRLGGIEAATFPVGSRSASVRVELPEGELTADFLSRTQMRSPDGVYVPLADIVRVERSNGFSTIIRENGIRLVSVTGDLDDENAARAEEIMTIIADTILPELQEEFGVSFKMDGLSAQERDFLSDALVGFGFCLVGIYLTLAWVFSSWTRPALIMAIIPFGLIGTIYGHAAWGLPLSMFTVVGLIGMSGIIINDSIVLVTTVDEYSENRGLVPAIIDGVADRLRPVLLTTLTTVIGLTPLLFEPSRQAQFLKPTVITLVYGLGFGMFLVLLIVPALLAMQMDFHRQTVAFKRAMRLQARSGFASAVTLVGVLGTLGIFAATLGHVVLLGGFWGPVQGLAPWAGQEPSAMLGFAVFVALTGLWLLLLFALAGAMRLMTGRAARV</sequence>
<keyword evidence="1" id="KW-0812">Transmembrane</keyword>
<feature type="transmembrane region" description="Helical" evidence="1">
    <location>
        <begin position="462"/>
        <end position="481"/>
    </location>
</feature>
<proteinExistence type="predicted"/>
<feature type="transmembrane region" description="Helical" evidence="1">
    <location>
        <begin position="1098"/>
        <end position="1122"/>
    </location>
</feature>
<dbReference type="InterPro" id="IPR027463">
    <property type="entry name" value="AcrB_DN_DC_subdom"/>
</dbReference>
<dbReference type="Gene3D" id="1.20.1640.10">
    <property type="entry name" value="Multidrug efflux transporter AcrB transmembrane domain"/>
    <property type="match status" value="2"/>
</dbReference>
<feature type="transmembrane region" description="Helical" evidence="1">
    <location>
        <begin position="928"/>
        <end position="952"/>
    </location>
</feature>
<gene>
    <name evidence="2" type="ORF">IV417_11545</name>
</gene>
<evidence type="ECO:0000313" key="3">
    <source>
        <dbReference type="Proteomes" id="UP001315686"/>
    </source>
</evidence>
<reference evidence="2 3" key="1">
    <citation type="journal article" date="2021" name="Arch. Microbiol.">
        <title>Harenicola maris gen. nov., sp. nov. isolated from the Sea of Japan shallow sediments.</title>
        <authorList>
            <person name="Romanenko L.A."/>
            <person name="Kurilenko V.V."/>
            <person name="Chernysheva N.Y."/>
            <person name="Tekutyeva L.A."/>
            <person name="Velansky P.V."/>
            <person name="Svetashev V.I."/>
            <person name="Isaeva M.P."/>
        </authorList>
    </citation>
    <scope>NUCLEOTIDE SEQUENCE [LARGE SCALE GENOMIC DNA]</scope>
    <source>
        <strain evidence="2 3">KMM 3653</strain>
    </source>
</reference>
<dbReference type="SUPFAM" id="SSF82866">
    <property type="entry name" value="Multidrug efflux transporter AcrB transmembrane domain"/>
    <property type="match status" value="2"/>
</dbReference>
<feature type="transmembrane region" description="Helical" evidence="1">
    <location>
        <begin position="521"/>
        <end position="548"/>
    </location>
</feature>
<feature type="transmembrane region" description="Helical" evidence="1">
    <location>
        <begin position="876"/>
        <end position="895"/>
    </location>
</feature>
<dbReference type="PANTHER" id="PTHR32063">
    <property type="match status" value="1"/>
</dbReference>
<dbReference type="GO" id="GO:0042910">
    <property type="term" value="F:xenobiotic transmembrane transporter activity"/>
    <property type="evidence" value="ECO:0007669"/>
    <property type="project" value="TreeGrafter"/>
</dbReference>
<dbReference type="Proteomes" id="UP001315686">
    <property type="component" value="Unassembled WGS sequence"/>
</dbReference>
<evidence type="ECO:0000313" key="2">
    <source>
        <dbReference type="EMBL" id="MBT0958021.1"/>
    </source>
</evidence>
<dbReference type="PRINTS" id="PR00702">
    <property type="entry name" value="ACRIFLAVINRP"/>
</dbReference>